<evidence type="ECO:0000313" key="2">
    <source>
        <dbReference type="Proteomes" id="UP000253664"/>
    </source>
</evidence>
<dbReference type="EMBL" id="LKCN02000010">
    <property type="protein sequence ID" value="RCI11333.1"/>
    <property type="molecule type" value="Genomic_DNA"/>
</dbReference>
<evidence type="ECO:0000313" key="1">
    <source>
        <dbReference type="EMBL" id="RCI11333.1"/>
    </source>
</evidence>
<name>A0A367LA94_9HYPO</name>
<keyword evidence="2" id="KW-1185">Reference proteome</keyword>
<gene>
    <name evidence="1" type="ORF">L249_7410</name>
</gene>
<organism evidence="1 2">
    <name type="scientific">Ophiocordyceps polyrhachis-furcata BCC 54312</name>
    <dbReference type="NCBI Taxonomy" id="1330021"/>
    <lineage>
        <taxon>Eukaryota</taxon>
        <taxon>Fungi</taxon>
        <taxon>Dikarya</taxon>
        <taxon>Ascomycota</taxon>
        <taxon>Pezizomycotina</taxon>
        <taxon>Sordariomycetes</taxon>
        <taxon>Hypocreomycetidae</taxon>
        <taxon>Hypocreales</taxon>
        <taxon>Ophiocordycipitaceae</taxon>
        <taxon>Ophiocordyceps</taxon>
    </lineage>
</organism>
<sequence>MSDALGQPDALTPLAKQALEHSGALLKSAAAAAAAKIANSVVFNCIVKSFVGQSGVWIEGKVLAHQRRAKPAATRAFYAYRPSAHTVPDIGQVPMTPLQINSSPQEPCLHDADCAKL</sequence>
<proteinExistence type="predicted"/>
<dbReference type="Proteomes" id="UP000253664">
    <property type="component" value="Unassembled WGS sequence"/>
</dbReference>
<reference evidence="1 2" key="1">
    <citation type="journal article" date="2015" name="BMC Genomics">
        <title>Insights from the genome of Ophiocordyceps polyrhachis-furcata to pathogenicity and host specificity in insect fungi.</title>
        <authorList>
            <person name="Wichadakul D."/>
            <person name="Kobmoo N."/>
            <person name="Ingsriswang S."/>
            <person name="Tangphatsornruang S."/>
            <person name="Chantasingh D."/>
            <person name="Luangsa-ard J.J."/>
            <person name="Eurwilaichitr L."/>
        </authorList>
    </citation>
    <scope>NUCLEOTIDE SEQUENCE [LARGE SCALE GENOMIC DNA]</scope>
    <source>
        <strain evidence="1 2">BCC 54312</strain>
    </source>
</reference>
<dbReference type="AlphaFoldDB" id="A0A367LA94"/>
<comment type="caution">
    <text evidence="1">The sequence shown here is derived from an EMBL/GenBank/DDBJ whole genome shotgun (WGS) entry which is preliminary data.</text>
</comment>
<accession>A0A367LA94</accession>
<protein>
    <submittedName>
        <fullName evidence="1">Uncharacterized protein</fullName>
    </submittedName>
</protein>